<organism evidence="1 2">
    <name type="scientific">Vreelandella boliviensis LC1</name>
    <dbReference type="NCBI Taxonomy" id="1072583"/>
    <lineage>
        <taxon>Bacteria</taxon>
        <taxon>Pseudomonadati</taxon>
        <taxon>Pseudomonadota</taxon>
        <taxon>Gammaproteobacteria</taxon>
        <taxon>Oceanospirillales</taxon>
        <taxon>Halomonadaceae</taxon>
        <taxon>Vreelandella</taxon>
    </lineage>
</organism>
<protein>
    <submittedName>
        <fullName evidence="1">Uncharacterized protein</fullName>
    </submittedName>
</protein>
<gene>
    <name evidence="1" type="ORF">KUC_1274</name>
</gene>
<evidence type="ECO:0000313" key="1">
    <source>
        <dbReference type="EMBL" id="EHJ94316.1"/>
    </source>
</evidence>
<dbReference type="AlphaFoldDB" id="A0A7U9C734"/>
<proteinExistence type="predicted"/>
<evidence type="ECO:0000313" key="2">
    <source>
        <dbReference type="Proteomes" id="UP000005756"/>
    </source>
</evidence>
<dbReference type="EMBL" id="JH393257">
    <property type="protein sequence ID" value="EHJ94316.1"/>
    <property type="molecule type" value="Genomic_DNA"/>
</dbReference>
<dbReference type="Proteomes" id="UP000005756">
    <property type="component" value="Unassembled WGS sequence"/>
</dbReference>
<sequence>MAEAFEDFRDALKAGLGVFHLGQQGIEFIGDDFLFGEWGQWKGNIQKLLVSKMDLRRPNFFTFNDKSIF</sequence>
<reference evidence="1 2" key="1">
    <citation type="submission" date="2011-10" db="EMBL/GenBank/DDBJ databases">
        <authorList>
            <person name="Quillaguamn J."/>
            <person name="Guzmn D."/>
            <person name="Balderrama-Subieta A."/>
            <person name="Cardona-Ortuo C."/>
            <person name="Guevara-Martnez M."/>
            <person name="Callisaya-Quispe N."/>
        </authorList>
    </citation>
    <scope>NUCLEOTIDE SEQUENCE [LARGE SCALE GENOMIC DNA]</scope>
    <source>
        <strain evidence="1 2">LC1</strain>
    </source>
</reference>
<name>A0A7U9C734_9GAMM</name>
<accession>A0A7U9C734</accession>